<feature type="compositionally biased region" description="Basic and acidic residues" evidence="1">
    <location>
        <begin position="178"/>
        <end position="189"/>
    </location>
</feature>
<evidence type="ECO:0000256" key="1">
    <source>
        <dbReference type="SAM" id="MobiDB-lite"/>
    </source>
</evidence>
<accession>A0A8J6C0U8</accession>
<gene>
    <name evidence="2" type="ORF">KFE25_006611</name>
</gene>
<keyword evidence="3" id="KW-1185">Reference proteome</keyword>
<reference evidence="2" key="1">
    <citation type="submission" date="2021-05" db="EMBL/GenBank/DDBJ databases">
        <title>The genome of the haptophyte Pavlova lutheri (Diacronema luteri, Pavlovales) - a model for lipid biosynthesis in eukaryotic algae.</title>
        <authorList>
            <person name="Hulatt C.J."/>
            <person name="Posewitz M.C."/>
        </authorList>
    </citation>
    <scope>NUCLEOTIDE SEQUENCE</scope>
    <source>
        <strain evidence="2">NIVA-4/92</strain>
    </source>
</reference>
<evidence type="ECO:0000313" key="3">
    <source>
        <dbReference type="Proteomes" id="UP000751190"/>
    </source>
</evidence>
<name>A0A8J6C0U8_DIALT</name>
<protein>
    <submittedName>
        <fullName evidence="2">Uncharacterized protein</fullName>
    </submittedName>
</protein>
<sequence length="189" mass="20772">MRAISAYIAPARGAALGAADGTVLSWRLSNAITEANAKFVSSAWHQDRCGRQLKLFVFTHDVDEERGRPTRVAAGSHPTFHYSSLYCVYTRYDDAWIRAWIRPPTGYGRAEADGAFARDVGGRKREAYVVDTNALHSATADGAFARDVVSLGQRRARRRRLGSDGGGGGARAERRKSARMDWAARETPD</sequence>
<comment type="caution">
    <text evidence="2">The sequence shown here is derived from an EMBL/GenBank/DDBJ whole genome shotgun (WGS) entry which is preliminary data.</text>
</comment>
<organism evidence="2 3">
    <name type="scientific">Diacronema lutheri</name>
    <name type="common">Unicellular marine alga</name>
    <name type="synonym">Monochrysis lutheri</name>
    <dbReference type="NCBI Taxonomy" id="2081491"/>
    <lineage>
        <taxon>Eukaryota</taxon>
        <taxon>Haptista</taxon>
        <taxon>Haptophyta</taxon>
        <taxon>Pavlovophyceae</taxon>
        <taxon>Pavlovales</taxon>
        <taxon>Pavlovaceae</taxon>
        <taxon>Diacronema</taxon>
    </lineage>
</organism>
<dbReference type="AlphaFoldDB" id="A0A8J6C0U8"/>
<dbReference type="Proteomes" id="UP000751190">
    <property type="component" value="Unassembled WGS sequence"/>
</dbReference>
<proteinExistence type="predicted"/>
<evidence type="ECO:0000313" key="2">
    <source>
        <dbReference type="EMBL" id="KAG8456999.1"/>
    </source>
</evidence>
<feature type="region of interest" description="Disordered" evidence="1">
    <location>
        <begin position="155"/>
        <end position="189"/>
    </location>
</feature>
<dbReference type="EMBL" id="JAGTXO010000091">
    <property type="protein sequence ID" value="KAG8456999.1"/>
    <property type="molecule type" value="Genomic_DNA"/>
</dbReference>